<sequence length="63" mass="7154">MDIAAIIILAAAVIFLTVLLYRALVKIRNQAAEINMLREIVERLDNNDLMIKSCISPERSRNL</sequence>
<keyword evidence="5" id="KW-1185">Reference proteome</keyword>
<comment type="caution">
    <text evidence="2">The sequence shown here is derived from an EMBL/GenBank/DDBJ whole genome shotgun (WGS) entry which is preliminary data.</text>
</comment>
<dbReference type="EMBL" id="ABCB02000017">
    <property type="protein sequence ID" value="EDO61815.1"/>
    <property type="molecule type" value="Genomic_DNA"/>
</dbReference>
<organism evidence="2 4">
    <name type="scientific">[Clostridium] leptum DSM 753</name>
    <dbReference type="NCBI Taxonomy" id="428125"/>
    <lineage>
        <taxon>Bacteria</taxon>
        <taxon>Bacillati</taxon>
        <taxon>Bacillota</taxon>
        <taxon>Clostridia</taxon>
        <taxon>Eubacteriales</taxon>
        <taxon>Oscillospiraceae</taxon>
        <taxon>Oscillospiraceae incertae sedis</taxon>
    </lineage>
</organism>
<dbReference type="Proteomes" id="UP000003490">
    <property type="component" value="Unassembled WGS sequence"/>
</dbReference>
<dbReference type="Proteomes" id="UP000220611">
    <property type="component" value="Unassembled WGS sequence"/>
</dbReference>
<evidence type="ECO:0000313" key="4">
    <source>
        <dbReference type="Proteomes" id="UP000003490"/>
    </source>
</evidence>
<protein>
    <submittedName>
        <fullName evidence="2">Uncharacterized protein</fullName>
    </submittedName>
</protein>
<gene>
    <name evidence="3" type="ORF">CH238_12025</name>
    <name evidence="2" type="ORF">CLOLEP_01322</name>
</gene>
<dbReference type="AlphaFoldDB" id="A7VRY5"/>
<accession>A7VRY5</accession>
<evidence type="ECO:0000313" key="2">
    <source>
        <dbReference type="EMBL" id="EDO61815.1"/>
    </source>
</evidence>
<evidence type="ECO:0000313" key="5">
    <source>
        <dbReference type="Proteomes" id="UP000220611"/>
    </source>
</evidence>
<keyword evidence="1" id="KW-0472">Membrane</keyword>
<evidence type="ECO:0000313" key="3">
    <source>
        <dbReference type="EMBL" id="PEQ23873.1"/>
    </source>
</evidence>
<proteinExistence type="predicted"/>
<dbReference type="HOGENOM" id="CLU_2877902_0_0_9"/>
<keyword evidence="1" id="KW-1133">Transmembrane helix</keyword>
<evidence type="ECO:0000256" key="1">
    <source>
        <dbReference type="SAM" id="Phobius"/>
    </source>
</evidence>
<feature type="transmembrane region" description="Helical" evidence="1">
    <location>
        <begin position="6"/>
        <end position="25"/>
    </location>
</feature>
<keyword evidence="1" id="KW-0812">Transmembrane</keyword>
<name>A7VRY5_9FIRM</name>
<dbReference type="EMBL" id="NOXF01000010">
    <property type="protein sequence ID" value="PEQ23873.1"/>
    <property type="molecule type" value="Genomic_DNA"/>
</dbReference>
<reference evidence="2 4" key="2">
    <citation type="submission" date="2007-08" db="EMBL/GenBank/DDBJ databases">
        <authorList>
            <person name="Fulton L."/>
            <person name="Clifton S."/>
            <person name="Fulton B."/>
            <person name="Xu J."/>
            <person name="Minx P."/>
            <person name="Pepin K.H."/>
            <person name="Johnson M."/>
            <person name="Thiruvilangam P."/>
            <person name="Bhonagiri V."/>
            <person name="Nash W.E."/>
            <person name="Wang C."/>
            <person name="Mardis E.R."/>
            <person name="Wilson R.K."/>
        </authorList>
    </citation>
    <scope>NUCLEOTIDE SEQUENCE [LARGE SCALE GENOMIC DNA]</scope>
    <source>
        <strain evidence="2 4">DSM 753</strain>
    </source>
</reference>
<reference evidence="2 4" key="1">
    <citation type="submission" date="2007-08" db="EMBL/GenBank/DDBJ databases">
        <title>Draft genome sequence of Clostridium leptum (DSM 753).</title>
        <authorList>
            <person name="Sudarsanam P."/>
            <person name="Ley R."/>
            <person name="Guruge J."/>
            <person name="Turnbaugh P.J."/>
            <person name="Mahowald M."/>
            <person name="Liep D."/>
            <person name="Gordon J."/>
        </authorList>
    </citation>
    <scope>NUCLEOTIDE SEQUENCE [LARGE SCALE GENOMIC DNA]</scope>
    <source>
        <strain evidence="2 4">DSM 753</strain>
    </source>
</reference>
<reference evidence="3 5" key="3">
    <citation type="submission" date="2017-07" db="EMBL/GenBank/DDBJ databases">
        <title>Prevalence of linear plasmids in Cutibacterium (Propionibacterium) acnes isolates obtained from prostatic tissue.</title>
        <authorList>
            <person name="Davidsson S."/>
            <person name="Carlsson J."/>
            <person name="Molling P."/>
            <person name="Andren O."/>
            <person name="Andersson S.-O."/>
            <person name="Brzuszkiewicz E."/>
            <person name="Poehlein A."/>
            <person name="Al-Zeer M."/>
            <person name="Brinkmann V."/>
            <person name="Scavenius C."/>
            <person name="Nazipi S."/>
            <person name="Soderquist B."/>
            <person name="Bruggemann H."/>
        </authorList>
    </citation>
    <scope>NUCLEOTIDE SEQUENCE [LARGE SCALE GENOMIC DNA]</scope>
    <source>
        <strain evidence="3 5">DSM 753</strain>
    </source>
</reference>